<name>A0A432GFZ5_9DELT</name>
<accession>A0A432GFZ5</accession>
<dbReference type="InterPro" id="IPR046668">
    <property type="entry name" value="DUF6538"/>
</dbReference>
<evidence type="ECO:0000313" key="2">
    <source>
        <dbReference type="EMBL" id="RTZ82171.1"/>
    </source>
</evidence>
<proteinExistence type="predicted"/>
<feature type="domain" description="DUF6538" evidence="1">
    <location>
        <begin position="16"/>
        <end position="67"/>
    </location>
</feature>
<dbReference type="Proteomes" id="UP000286732">
    <property type="component" value="Unassembled WGS sequence"/>
</dbReference>
<evidence type="ECO:0000313" key="3">
    <source>
        <dbReference type="Proteomes" id="UP000286732"/>
    </source>
</evidence>
<dbReference type="EMBL" id="QNZM01000055">
    <property type="protein sequence ID" value="RTZ82171.1"/>
    <property type="molecule type" value="Genomic_DNA"/>
</dbReference>
<reference evidence="2 3" key="1">
    <citation type="submission" date="2018-06" db="EMBL/GenBank/DDBJ databases">
        <title>Combined omics and stable isotope probing to characterize newly discovered Mariana Back-Arc vent microbial communities.</title>
        <authorList>
            <person name="Trembath-Reichert E."/>
            <person name="Huber J.A."/>
        </authorList>
    </citation>
    <scope>NUCLEOTIDE SEQUENCE [LARGE SCALE GENOMIC DNA]</scope>
    <source>
        <strain evidence="2">MAG 63_2</strain>
    </source>
</reference>
<evidence type="ECO:0000259" key="1">
    <source>
        <dbReference type="Pfam" id="PF20172"/>
    </source>
</evidence>
<gene>
    <name evidence="2" type="ORF">DSY98_01445</name>
</gene>
<dbReference type="Pfam" id="PF20172">
    <property type="entry name" value="DUF6538"/>
    <property type="match status" value="1"/>
</dbReference>
<dbReference type="AlphaFoldDB" id="A0A432GFZ5"/>
<organism evidence="2 3">
    <name type="scientific">SAR324 cluster bacterium</name>
    <dbReference type="NCBI Taxonomy" id="2024889"/>
    <lineage>
        <taxon>Bacteria</taxon>
        <taxon>Deltaproteobacteria</taxon>
        <taxon>SAR324 cluster</taxon>
    </lineage>
</organism>
<protein>
    <recommendedName>
        <fullName evidence="1">DUF6538 domain-containing protein</fullName>
    </recommendedName>
</protein>
<comment type="caution">
    <text evidence="2">The sequence shown here is derived from an EMBL/GenBank/DDBJ whole genome shotgun (WGS) entry which is preliminary data.</text>
</comment>
<sequence length="118" mass="14390">MSKKTYLMQTRKPYEQYFFRCKIPKDLDKTFTQKDFTVSLKSSSYKVSKIISTKLYQITQSIFNEVREGYMNDITLEDVKSILRDKVRQTIKHINLYEWETNKWNEKELQERIDEIDK</sequence>
<feature type="non-terminal residue" evidence="2">
    <location>
        <position position="118"/>
    </location>
</feature>